<dbReference type="Proteomes" id="UP001219525">
    <property type="component" value="Unassembled WGS sequence"/>
</dbReference>
<feature type="non-terminal residue" evidence="1">
    <location>
        <position position="98"/>
    </location>
</feature>
<comment type="caution">
    <text evidence="1">The sequence shown here is derived from an EMBL/GenBank/DDBJ whole genome shotgun (WGS) entry which is preliminary data.</text>
</comment>
<feature type="non-terminal residue" evidence="1">
    <location>
        <position position="1"/>
    </location>
</feature>
<evidence type="ECO:0000313" key="1">
    <source>
        <dbReference type="EMBL" id="KAJ7206607.1"/>
    </source>
</evidence>
<protein>
    <submittedName>
        <fullName evidence="1">Uncharacterized protein</fullName>
    </submittedName>
</protein>
<name>A0AAD6V9M0_9AGAR</name>
<gene>
    <name evidence="1" type="ORF">GGX14DRAFT_337090</name>
</gene>
<reference evidence="1" key="1">
    <citation type="submission" date="2023-03" db="EMBL/GenBank/DDBJ databases">
        <title>Massive genome expansion in bonnet fungi (Mycena s.s.) driven by repeated elements and novel gene families across ecological guilds.</title>
        <authorList>
            <consortium name="Lawrence Berkeley National Laboratory"/>
            <person name="Harder C.B."/>
            <person name="Miyauchi S."/>
            <person name="Viragh M."/>
            <person name="Kuo A."/>
            <person name="Thoen E."/>
            <person name="Andreopoulos B."/>
            <person name="Lu D."/>
            <person name="Skrede I."/>
            <person name="Drula E."/>
            <person name="Henrissat B."/>
            <person name="Morin E."/>
            <person name="Kohler A."/>
            <person name="Barry K."/>
            <person name="LaButti K."/>
            <person name="Morin E."/>
            <person name="Salamov A."/>
            <person name="Lipzen A."/>
            <person name="Mereny Z."/>
            <person name="Hegedus B."/>
            <person name="Baldrian P."/>
            <person name="Stursova M."/>
            <person name="Weitz H."/>
            <person name="Taylor A."/>
            <person name="Grigoriev I.V."/>
            <person name="Nagy L.G."/>
            <person name="Martin F."/>
            <person name="Kauserud H."/>
        </authorList>
    </citation>
    <scope>NUCLEOTIDE SEQUENCE</scope>
    <source>
        <strain evidence="1">9144</strain>
    </source>
</reference>
<sequence length="98" mass="10876">VLAMYTRRGGKAAAHSILPSCENIGVVSYLLVQTFESFYRRQFRQTRSKDMHLGIKRFAHLPSASFRTQIPGATGSDIKVSAANIEIGQAAYNIFRAL</sequence>
<accession>A0AAD6V9M0</accession>
<evidence type="ECO:0000313" key="2">
    <source>
        <dbReference type="Proteomes" id="UP001219525"/>
    </source>
</evidence>
<dbReference type="EMBL" id="JARJCW010000039">
    <property type="protein sequence ID" value="KAJ7206607.1"/>
    <property type="molecule type" value="Genomic_DNA"/>
</dbReference>
<dbReference type="AlphaFoldDB" id="A0AAD6V9M0"/>
<organism evidence="1 2">
    <name type="scientific">Mycena pura</name>
    <dbReference type="NCBI Taxonomy" id="153505"/>
    <lineage>
        <taxon>Eukaryota</taxon>
        <taxon>Fungi</taxon>
        <taxon>Dikarya</taxon>
        <taxon>Basidiomycota</taxon>
        <taxon>Agaricomycotina</taxon>
        <taxon>Agaricomycetes</taxon>
        <taxon>Agaricomycetidae</taxon>
        <taxon>Agaricales</taxon>
        <taxon>Marasmiineae</taxon>
        <taxon>Mycenaceae</taxon>
        <taxon>Mycena</taxon>
    </lineage>
</organism>
<proteinExistence type="predicted"/>
<keyword evidence="2" id="KW-1185">Reference proteome</keyword>